<dbReference type="Proteomes" id="UP000675940">
    <property type="component" value="Unassembled WGS sequence"/>
</dbReference>
<evidence type="ECO:0000259" key="1">
    <source>
        <dbReference type="Pfam" id="PF01477"/>
    </source>
</evidence>
<proteinExistence type="predicted"/>
<keyword evidence="3" id="KW-1185">Reference proteome</keyword>
<organism evidence="2 3">
    <name type="scientific">Sagittula salina</name>
    <dbReference type="NCBI Taxonomy" id="2820268"/>
    <lineage>
        <taxon>Bacteria</taxon>
        <taxon>Pseudomonadati</taxon>
        <taxon>Pseudomonadota</taxon>
        <taxon>Alphaproteobacteria</taxon>
        <taxon>Rhodobacterales</taxon>
        <taxon>Roseobacteraceae</taxon>
        <taxon>Sagittula</taxon>
    </lineage>
</organism>
<dbReference type="InterPro" id="IPR036392">
    <property type="entry name" value="PLAT/LH2_dom_sf"/>
</dbReference>
<feature type="domain" description="PLAT" evidence="1">
    <location>
        <begin position="48"/>
        <end position="114"/>
    </location>
</feature>
<gene>
    <name evidence="2" type="ORF">J5474_08675</name>
</gene>
<dbReference type="RefSeq" id="WP_209360485.1">
    <property type="nucleotide sequence ID" value="NZ_JAGISH010000004.1"/>
</dbReference>
<dbReference type="Pfam" id="PF01477">
    <property type="entry name" value="PLAT"/>
    <property type="match status" value="1"/>
</dbReference>
<dbReference type="Gene3D" id="2.60.60.20">
    <property type="entry name" value="PLAT/LH2 domain"/>
    <property type="match status" value="1"/>
</dbReference>
<dbReference type="SUPFAM" id="SSF49723">
    <property type="entry name" value="Lipase/lipooxygenase domain (PLAT/LH2 domain)"/>
    <property type="match status" value="1"/>
</dbReference>
<reference evidence="2" key="1">
    <citation type="submission" date="2021-03" db="EMBL/GenBank/DDBJ databases">
        <title>Sagittula salina sp. nov. strain M10.9X isolated from the marine waste.</title>
        <authorList>
            <person name="Satari L."/>
            <person name="Molina-Menor E."/>
            <person name="Vidal-Verdu A."/>
            <person name="Pascual J."/>
            <person name="Pereto J."/>
            <person name="Porcar M."/>
        </authorList>
    </citation>
    <scope>NUCLEOTIDE SEQUENCE</scope>
    <source>
        <strain evidence="2">M10.9X</strain>
    </source>
</reference>
<evidence type="ECO:0000313" key="3">
    <source>
        <dbReference type="Proteomes" id="UP000675940"/>
    </source>
</evidence>
<accession>A0A940MN23</accession>
<protein>
    <recommendedName>
        <fullName evidence="1">PLAT domain-containing protein</fullName>
    </recommendedName>
</protein>
<evidence type="ECO:0000313" key="2">
    <source>
        <dbReference type="EMBL" id="MBP0482563.1"/>
    </source>
</evidence>
<sequence length="305" mass="34986">MGSHIYIIRTKTSDNPSGKAALIKLKGTRAESHPEGTDEWGYTLDNRGEYEKNDFEKYATDTFRIESNQDLGDIYDIQLKLSVSGGWWGCEWVEIEREGSNRNLRIPVNATIKREPAIHRYIDLDTEVSLDGNQESKIVSTEWRKFDFISHPDMDKDKTMSPIVAKVSFKRMFSNEVTFDRTSSHTLENAWMFQGGYTASKEGGWGFTTGFSGKVVDTIEKQTGIKAVQAFEVVDAYDEPVPPGVCMVVQCDWLETGQKGIFRYYDDRVPFEQLSRLTPERKVFTYTSHDDMPQKFKDLTSSWEK</sequence>
<name>A0A940MN23_9RHOB</name>
<dbReference type="AlphaFoldDB" id="A0A940MN23"/>
<comment type="caution">
    <text evidence="2">The sequence shown here is derived from an EMBL/GenBank/DDBJ whole genome shotgun (WGS) entry which is preliminary data.</text>
</comment>
<dbReference type="EMBL" id="JAGISH010000004">
    <property type="protein sequence ID" value="MBP0482563.1"/>
    <property type="molecule type" value="Genomic_DNA"/>
</dbReference>
<dbReference type="InterPro" id="IPR001024">
    <property type="entry name" value="PLAT/LH2_dom"/>
</dbReference>